<reference evidence="2 3" key="1">
    <citation type="submission" date="2017-07" db="EMBL/GenBank/DDBJ databases">
        <authorList>
            <person name="Sun Z.S."/>
            <person name="Albrecht U."/>
            <person name="Echele G."/>
            <person name="Lee C.C."/>
        </authorList>
    </citation>
    <scope>NUCLEOTIDE SEQUENCE [LARGE SCALE GENOMIC DNA]</scope>
    <source>
        <strain evidence="3">type strain: KCTC 22618</strain>
    </source>
</reference>
<dbReference type="KEGG" id="tje:TJEJU_3295"/>
<name>A0A238UD52_9FLAO</name>
<dbReference type="PROSITE" id="PS51257">
    <property type="entry name" value="PROKAR_LIPOPROTEIN"/>
    <property type="match status" value="1"/>
</dbReference>
<gene>
    <name evidence="2" type="ORF">TJEJU_3295</name>
</gene>
<sequence length="101" mass="11442">MIKIKYLFPVLLLISFSFVSCNNEDDDDDDFSGQSCNVEELTELLEEIIDLGALYSQNQSTANCIAYREVLEDFIEEAENCPSAQDDIDDFERVLSALNCN</sequence>
<dbReference type="AlphaFoldDB" id="A0A238UD52"/>
<dbReference type="InterPro" id="IPR024042">
    <property type="entry name" value="TM1646-like_dom_sf"/>
</dbReference>
<feature type="chain" id="PRO_5012534209" evidence="1">
    <location>
        <begin position="22"/>
        <end position="101"/>
    </location>
</feature>
<dbReference type="SUPFAM" id="SSF158397">
    <property type="entry name" value="TM1646-like"/>
    <property type="match status" value="1"/>
</dbReference>
<protein>
    <submittedName>
        <fullName evidence="2">Probable lipoprotein</fullName>
    </submittedName>
</protein>
<evidence type="ECO:0000313" key="2">
    <source>
        <dbReference type="EMBL" id="SNR16946.1"/>
    </source>
</evidence>
<dbReference type="Proteomes" id="UP000215214">
    <property type="component" value="Chromosome TJEJU"/>
</dbReference>
<proteinExistence type="predicted"/>
<keyword evidence="1" id="KW-0732">Signal</keyword>
<organism evidence="2 3">
    <name type="scientific">Tenacibaculum jejuense</name>
    <dbReference type="NCBI Taxonomy" id="584609"/>
    <lineage>
        <taxon>Bacteria</taxon>
        <taxon>Pseudomonadati</taxon>
        <taxon>Bacteroidota</taxon>
        <taxon>Flavobacteriia</taxon>
        <taxon>Flavobacteriales</taxon>
        <taxon>Flavobacteriaceae</taxon>
        <taxon>Tenacibaculum</taxon>
    </lineage>
</organism>
<feature type="signal peptide" evidence="1">
    <location>
        <begin position="1"/>
        <end position="21"/>
    </location>
</feature>
<dbReference type="EMBL" id="LT899436">
    <property type="protein sequence ID" value="SNR16946.1"/>
    <property type="molecule type" value="Genomic_DNA"/>
</dbReference>
<evidence type="ECO:0000313" key="3">
    <source>
        <dbReference type="Proteomes" id="UP000215214"/>
    </source>
</evidence>
<dbReference type="RefSeq" id="WP_095073851.1">
    <property type="nucleotide sequence ID" value="NZ_LT899436.1"/>
</dbReference>
<accession>A0A238UD52</accession>
<evidence type="ECO:0000256" key="1">
    <source>
        <dbReference type="SAM" id="SignalP"/>
    </source>
</evidence>
<keyword evidence="2" id="KW-0449">Lipoprotein</keyword>
<keyword evidence="3" id="KW-1185">Reference proteome</keyword>
<dbReference type="OrthoDB" id="708087at2"/>